<reference evidence="3 4" key="1">
    <citation type="submission" date="2018-06" db="EMBL/GenBank/DDBJ databases">
        <title>Draft genome sequence of Modestobacter versicolor CP153-2.</title>
        <authorList>
            <person name="Gundlapally S.R."/>
        </authorList>
    </citation>
    <scope>NUCLEOTIDE SEQUENCE [LARGE SCALE GENOMIC DNA]</scope>
    <source>
        <strain evidence="3 4">CP153-2</strain>
    </source>
</reference>
<evidence type="ECO:0000313" key="4">
    <source>
        <dbReference type="Proteomes" id="UP000247602"/>
    </source>
</evidence>
<evidence type="ECO:0000313" key="5">
    <source>
        <dbReference type="Proteomes" id="UP000580718"/>
    </source>
</evidence>
<feature type="transmembrane region" description="Helical" evidence="1">
    <location>
        <begin position="12"/>
        <end position="31"/>
    </location>
</feature>
<sequence length="91" mass="9993">MTVAVRSRRPLVAAVLAGAALLVVGFFYLASGLVVPGYALVPLWLWWGVQAWVLVRLARARSWWVLAVPVVAVATWWLVLAAGEAWLGWQP</sequence>
<accession>A0A323V7K6</accession>
<dbReference type="Proteomes" id="UP000247602">
    <property type="component" value="Unassembled WGS sequence"/>
</dbReference>
<keyword evidence="1" id="KW-0812">Transmembrane</keyword>
<evidence type="ECO:0000256" key="1">
    <source>
        <dbReference type="SAM" id="Phobius"/>
    </source>
</evidence>
<evidence type="ECO:0000313" key="3">
    <source>
        <dbReference type="EMBL" id="PZA19296.1"/>
    </source>
</evidence>
<dbReference type="OrthoDB" id="4966523at2"/>
<keyword evidence="4" id="KW-1185">Reference proteome</keyword>
<keyword evidence="1" id="KW-1133">Transmembrane helix</keyword>
<feature type="transmembrane region" description="Helical" evidence="1">
    <location>
        <begin position="62"/>
        <end position="83"/>
    </location>
</feature>
<feature type="transmembrane region" description="Helical" evidence="1">
    <location>
        <begin position="37"/>
        <end position="55"/>
    </location>
</feature>
<protein>
    <submittedName>
        <fullName evidence="3">Uncharacterized protein</fullName>
    </submittedName>
</protein>
<dbReference type="EMBL" id="QKNV01000373">
    <property type="protein sequence ID" value="PZA19296.1"/>
    <property type="molecule type" value="Genomic_DNA"/>
</dbReference>
<dbReference type="EMBL" id="JACIBU010000001">
    <property type="protein sequence ID" value="MBB3674624.1"/>
    <property type="molecule type" value="Genomic_DNA"/>
</dbReference>
<dbReference type="RefSeq" id="WP_110554221.1">
    <property type="nucleotide sequence ID" value="NZ_JACIBU010000001.1"/>
</dbReference>
<evidence type="ECO:0000313" key="2">
    <source>
        <dbReference type="EMBL" id="MBB3674624.1"/>
    </source>
</evidence>
<organism evidence="3 4">
    <name type="scientific">Modestobacter versicolor</name>
    <dbReference type="NCBI Taxonomy" id="429133"/>
    <lineage>
        <taxon>Bacteria</taxon>
        <taxon>Bacillati</taxon>
        <taxon>Actinomycetota</taxon>
        <taxon>Actinomycetes</taxon>
        <taxon>Geodermatophilales</taxon>
        <taxon>Geodermatophilaceae</taxon>
        <taxon>Modestobacter</taxon>
    </lineage>
</organism>
<reference evidence="2 5" key="2">
    <citation type="submission" date="2020-08" db="EMBL/GenBank/DDBJ databases">
        <title>Sequencing the genomes of 1000 actinobacteria strains.</title>
        <authorList>
            <person name="Klenk H.-P."/>
        </authorList>
    </citation>
    <scope>NUCLEOTIDE SEQUENCE [LARGE SCALE GENOMIC DNA]</scope>
    <source>
        <strain evidence="2 5">DSM 16678</strain>
    </source>
</reference>
<gene>
    <name evidence="3" type="ORF">DMO24_21495</name>
    <name evidence="2" type="ORF">FHX36_000359</name>
</gene>
<dbReference type="Proteomes" id="UP000580718">
    <property type="component" value="Unassembled WGS sequence"/>
</dbReference>
<keyword evidence="1" id="KW-0472">Membrane</keyword>
<proteinExistence type="predicted"/>
<comment type="caution">
    <text evidence="3">The sequence shown here is derived from an EMBL/GenBank/DDBJ whole genome shotgun (WGS) entry which is preliminary data.</text>
</comment>
<dbReference type="AlphaFoldDB" id="A0A323V7K6"/>
<name>A0A323V7K6_9ACTN</name>